<comment type="caution">
    <text evidence="2">The sequence shown here is derived from an EMBL/GenBank/DDBJ whole genome shotgun (WGS) entry which is preliminary data.</text>
</comment>
<gene>
    <name evidence="2" type="ORF">EB812_05720</name>
</gene>
<dbReference type="Gene3D" id="1.20.120.1490">
    <property type="match status" value="1"/>
</dbReference>
<dbReference type="EMBL" id="SIXC01000006">
    <property type="protein sequence ID" value="TBH79793.1"/>
    <property type="molecule type" value="Genomic_DNA"/>
</dbReference>
<evidence type="ECO:0000313" key="2">
    <source>
        <dbReference type="EMBL" id="TBH79793.1"/>
    </source>
</evidence>
<dbReference type="Proteomes" id="UP000292919">
    <property type="component" value="Unassembled WGS sequence"/>
</dbReference>
<feature type="chain" id="PRO_5026318954" description="Zinc resistance-associated protein" evidence="1">
    <location>
        <begin position="23"/>
        <end position="182"/>
    </location>
</feature>
<dbReference type="AlphaFoldDB" id="A0A6H3FBE6"/>
<proteinExistence type="predicted"/>
<evidence type="ECO:0000256" key="1">
    <source>
        <dbReference type="SAM" id="SignalP"/>
    </source>
</evidence>
<reference evidence="2 3" key="1">
    <citation type="submission" date="2018-12" db="EMBL/GenBank/DDBJ databases">
        <title>First genome draft of Desulfovibrio legallis sp. nov.</title>
        <authorList>
            <person name="Ben Dhia O."/>
            <person name="Najjari A."/>
            <person name="Ferjani R."/>
            <person name="Fhoula I."/>
            <person name="Fardeau M.-L."/>
            <person name="Boudabbous A."/>
            <person name="Ouzari H.I."/>
        </authorList>
    </citation>
    <scope>NUCLEOTIDE SEQUENCE [LARGE SCALE GENOMIC DNA]</scope>
    <source>
        <strain evidence="2 3">H1T</strain>
    </source>
</reference>
<accession>A0A6H3FBE6</accession>
<dbReference type="RefSeq" id="WP_118229254.1">
    <property type="nucleotide sequence ID" value="NZ_DBFBQU010000113.1"/>
</dbReference>
<keyword evidence="3" id="KW-1185">Reference proteome</keyword>
<evidence type="ECO:0008006" key="4">
    <source>
        <dbReference type="Google" id="ProtNLM"/>
    </source>
</evidence>
<evidence type="ECO:0000313" key="3">
    <source>
        <dbReference type="Proteomes" id="UP000292919"/>
    </source>
</evidence>
<organism evidence="2 3">
    <name type="scientific">Desulfovibrio legallii</name>
    <dbReference type="NCBI Taxonomy" id="571438"/>
    <lineage>
        <taxon>Bacteria</taxon>
        <taxon>Pseudomonadati</taxon>
        <taxon>Thermodesulfobacteriota</taxon>
        <taxon>Desulfovibrionia</taxon>
        <taxon>Desulfovibrionales</taxon>
        <taxon>Desulfovibrionaceae</taxon>
        <taxon>Desulfovibrio</taxon>
    </lineage>
</organism>
<keyword evidence="1" id="KW-0732">Signal</keyword>
<name>A0A6H3FBE6_9BACT</name>
<protein>
    <recommendedName>
        <fullName evidence="4">Zinc resistance-associated protein</fullName>
    </recommendedName>
</protein>
<feature type="signal peptide" evidence="1">
    <location>
        <begin position="1"/>
        <end position="22"/>
    </location>
</feature>
<sequence length="182" mass="19358">MKKTRMSIVTLSLALAATLAFAGMAAARPHYMGGPGGLTVEQMTAMQELGQQYGQKMQPLMQMQWAKQSELEALYAAGAKDDDAKVQSVRKELTDISNKLYAADADMRKQMQDKGIPYMGGMGMMGRGFGPCGGYGPRGGMMGPGYGPRGHMGYGSHGYGHMGYGGYGGMMGPGYGPDSDER</sequence>